<evidence type="ECO:0000259" key="7">
    <source>
        <dbReference type="PROSITE" id="PS50059"/>
    </source>
</evidence>
<dbReference type="GO" id="GO:0003755">
    <property type="term" value="F:peptidyl-prolyl cis-trans isomerase activity"/>
    <property type="evidence" value="ECO:0007669"/>
    <property type="project" value="UniProtKB-UniRule"/>
</dbReference>
<proteinExistence type="inferred from homology"/>
<dbReference type="SUPFAM" id="SSF54534">
    <property type="entry name" value="FKBP-like"/>
    <property type="match status" value="1"/>
</dbReference>
<dbReference type="PROSITE" id="PS50059">
    <property type="entry name" value="FKBP_PPIASE"/>
    <property type="match status" value="1"/>
</dbReference>
<evidence type="ECO:0000256" key="6">
    <source>
        <dbReference type="RuleBase" id="RU003915"/>
    </source>
</evidence>
<evidence type="ECO:0000256" key="2">
    <source>
        <dbReference type="ARBA" id="ARBA00006577"/>
    </source>
</evidence>
<sequence length="110" mass="11976">MFEIKGMKIEILQEGSGEAAKTGDSVTVHYMGTLEDGTIFDSSIDRGEPFPFTLGGRVIQGWNEGVVGMKVGEKRKLVIPSEMAYGPNGYPPVIPKNATLTFEIEVLKIN</sequence>
<dbReference type="EMBL" id="MHOP01000006">
    <property type="protein sequence ID" value="OGZ66358.1"/>
    <property type="molecule type" value="Genomic_DNA"/>
</dbReference>
<evidence type="ECO:0000256" key="1">
    <source>
        <dbReference type="ARBA" id="ARBA00000971"/>
    </source>
</evidence>
<keyword evidence="3 5" id="KW-0697">Rotamase</keyword>
<dbReference type="Gene3D" id="3.10.50.40">
    <property type="match status" value="1"/>
</dbReference>
<dbReference type="PANTHER" id="PTHR43811:SF19">
    <property type="entry name" value="39 KDA FK506-BINDING NUCLEAR PROTEIN"/>
    <property type="match status" value="1"/>
</dbReference>
<name>A0A1G2HWZ2_9BACT</name>
<dbReference type="FunFam" id="3.10.50.40:FF:000006">
    <property type="entry name" value="Peptidyl-prolyl cis-trans isomerase"/>
    <property type="match status" value="1"/>
</dbReference>
<evidence type="ECO:0000256" key="3">
    <source>
        <dbReference type="ARBA" id="ARBA00023110"/>
    </source>
</evidence>
<dbReference type="Proteomes" id="UP000178774">
    <property type="component" value="Unassembled WGS sequence"/>
</dbReference>
<dbReference type="Pfam" id="PF00254">
    <property type="entry name" value="FKBP_C"/>
    <property type="match status" value="1"/>
</dbReference>
<organism evidence="8 9">
    <name type="scientific">Candidatus Staskawiczbacteria bacterium RIFCSPHIGHO2_01_FULL_41_41</name>
    <dbReference type="NCBI Taxonomy" id="1802203"/>
    <lineage>
        <taxon>Bacteria</taxon>
        <taxon>Candidatus Staskawicziibacteriota</taxon>
    </lineage>
</organism>
<dbReference type="AlphaFoldDB" id="A0A1G2HWZ2"/>
<dbReference type="InterPro" id="IPR001179">
    <property type="entry name" value="PPIase_FKBP_dom"/>
</dbReference>
<comment type="catalytic activity">
    <reaction evidence="1 5 6">
        <text>[protein]-peptidylproline (omega=180) = [protein]-peptidylproline (omega=0)</text>
        <dbReference type="Rhea" id="RHEA:16237"/>
        <dbReference type="Rhea" id="RHEA-COMP:10747"/>
        <dbReference type="Rhea" id="RHEA-COMP:10748"/>
        <dbReference type="ChEBI" id="CHEBI:83833"/>
        <dbReference type="ChEBI" id="CHEBI:83834"/>
        <dbReference type="EC" id="5.2.1.8"/>
    </reaction>
</comment>
<dbReference type="PANTHER" id="PTHR43811">
    <property type="entry name" value="FKBP-TYPE PEPTIDYL-PROLYL CIS-TRANS ISOMERASE FKPA"/>
    <property type="match status" value="1"/>
</dbReference>
<protein>
    <recommendedName>
        <fullName evidence="6">Peptidyl-prolyl cis-trans isomerase</fullName>
        <ecNumber evidence="6">5.2.1.8</ecNumber>
    </recommendedName>
</protein>
<reference evidence="8 9" key="1">
    <citation type="journal article" date="2016" name="Nat. Commun.">
        <title>Thousands of microbial genomes shed light on interconnected biogeochemical processes in an aquifer system.</title>
        <authorList>
            <person name="Anantharaman K."/>
            <person name="Brown C.T."/>
            <person name="Hug L.A."/>
            <person name="Sharon I."/>
            <person name="Castelle C.J."/>
            <person name="Probst A.J."/>
            <person name="Thomas B.C."/>
            <person name="Singh A."/>
            <person name="Wilkins M.J."/>
            <person name="Karaoz U."/>
            <person name="Brodie E.L."/>
            <person name="Williams K.H."/>
            <person name="Hubbard S.S."/>
            <person name="Banfield J.F."/>
        </authorList>
    </citation>
    <scope>NUCLEOTIDE SEQUENCE [LARGE SCALE GENOMIC DNA]</scope>
</reference>
<dbReference type="InterPro" id="IPR046357">
    <property type="entry name" value="PPIase_dom_sf"/>
</dbReference>
<comment type="similarity">
    <text evidence="2 6">Belongs to the FKBP-type PPIase family.</text>
</comment>
<feature type="domain" description="PPIase FKBP-type" evidence="7">
    <location>
        <begin position="23"/>
        <end position="110"/>
    </location>
</feature>
<accession>A0A1G2HWZ2</accession>
<dbReference type="EC" id="5.2.1.8" evidence="6"/>
<evidence type="ECO:0000313" key="8">
    <source>
        <dbReference type="EMBL" id="OGZ66358.1"/>
    </source>
</evidence>
<evidence type="ECO:0000256" key="4">
    <source>
        <dbReference type="ARBA" id="ARBA00023235"/>
    </source>
</evidence>
<comment type="caution">
    <text evidence="8">The sequence shown here is derived from an EMBL/GenBank/DDBJ whole genome shotgun (WGS) entry which is preliminary data.</text>
</comment>
<keyword evidence="4 5" id="KW-0413">Isomerase</keyword>
<evidence type="ECO:0000256" key="5">
    <source>
        <dbReference type="PROSITE-ProRule" id="PRU00277"/>
    </source>
</evidence>
<evidence type="ECO:0000313" key="9">
    <source>
        <dbReference type="Proteomes" id="UP000178774"/>
    </source>
</evidence>
<gene>
    <name evidence="8" type="ORF">A2822_04560</name>
</gene>